<sequence>MNDSSTKLNALKQKSVDLVSPTKLFILIFFIRLINAFTLQTYFQADEYYQCLEPAHNFVYGYGYITWEWKERLRSSIHPWLYALGYSFVGENRQLIEYMPKIIGAVIASIGEFYLYYFVKRYEECNVERRMVLKVEQKEGMPPKESKSTKVKESSEPHDLAWVTIWLSLLNPFNWYVSTRSFSNNLETTLTIVALYYWPWNQVDGKIHNRNWYTSLACGIVSCIIRPTNALIWLPLGIWLLVNMHKQISYKWIAFSLLEIVLLFAANTYLDYIFYGELTFPIYNFLNFNVIRNLSIFYGVAPWHFYIFQAVPLMMMLYLPLLVLGIYKSIKLNIMLITSLIYLIGFSTIQHKEFRFIMPLQPLMMYYASKGYHSLQIKYFIIPGIFLNMAIAIFFSNINERGVIDLTNYIAQNLLQSGNYINNNINNDAAYPQFGLIMPCHSTPWQSKMHNPDLNAWFLTCEPPLHLERPSLEEVKMYRDESDQFYDDPAKFLRQHILVENGKVDRALGLPEYIAIFEPLQEVIEKEMGHKYVETHRFFNSLFHWDERRRGDIVLYKRI</sequence>
<dbReference type="OMA" id="HHMVFNN"/>
<keyword evidence="8 12" id="KW-0256">Endoplasmic reticulum</keyword>
<dbReference type="OrthoDB" id="416834at2759"/>
<dbReference type="GO" id="GO:0006506">
    <property type="term" value="P:GPI anchor biosynthetic process"/>
    <property type="evidence" value="ECO:0007669"/>
    <property type="project" value="UniProtKB-UniPathway"/>
</dbReference>
<gene>
    <name evidence="13" type="ORF">LELG_03891</name>
</gene>
<protein>
    <recommendedName>
        <fullName evidence="12">Mannosyltransferase</fullName>
        <ecNumber evidence="12">2.4.1.-</ecNumber>
    </recommendedName>
</protein>
<keyword evidence="14" id="KW-1185">Reference proteome</keyword>
<dbReference type="Pfam" id="PF03901">
    <property type="entry name" value="Glyco_transf_22"/>
    <property type="match status" value="1"/>
</dbReference>
<dbReference type="GO" id="GO:0005789">
    <property type="term" value="C:endoplasmic reticulum membrane"/>
    <property type="evidence" value="ECO:0007669"/>
    <property type="project" value="UniProtKB-SubCell"/>
</dbReference>
<comment type="subcellular location">
    <subcellularLocation>
        <location evidence="1 12">Endoplasmic reticulum membrane</location>
        <topology evidence="1 12">Multi-pass membrane protein</topology>
    </subcellularLocation>
</comment>
<feature type="transmembrane region" description="Helical" evidence="12">
    <location>
        <begin position="332"/>
        <end position="349"/>
    </location>
</feature>
<evidence type="ECO:0000256" key="4">
    <source>
        <dbReference type="ARBA" id="ARBA00022502"/>
    </source>
</evidence>
<dbReference type="KEGG" id="lel:PVL30_004716"/>
<evidence type="ECO:0000256" key="10">
    <source>
        <dbReference type="ARBA" id="ARBA00023136"/>
    </source>
</evidence>
<evidence type="ECO:0000256" key="12">
    <source>
        <dbReference type="RuleBase" id="RU363075"/>
    </source>
</evidence>
<evidence type="ECO:0000256" key="1">
    <source>
        <dbReference type="ARBA" id="ARBA00004477"/>
    </source>
</evidence>
<evidence type="ECO:0000256" key="8">
    <source>
        <dbReference type="ARBA" id="ARBA00022824"/>
    </source>
</evidence>
<feature type="transmembrane region" description="Helical" evidence="12">
    <location>
        <begin position="24"/>
        <end position="43"/>
    </location>
</feature>
<dbReference type="Proteomes" id="UP000001996">
    <property type="component" value="Unassembled WGS sequence"/>
</dbReference>
<dbReference type="HOGENOM" id="CLU_012353_2_0_1"/>
<dbReference type="FunCoup" id="A5E2Q4">
    <property type="interactions" value="834"/>
</dbReference>
<evidence type="ECO:0000256" key="2">
    <source>
        <dbReference type="ARBA" id="ARBA00004687"/>
    </source>
</evidence>
<evidence type="ECO:0000313" key="14">
    <source>
        <dbReference type="Proteomes" id="UP000001996"/>
    </source>
</evidence>
<keyword evidence="9 12" id="KW-1133">Transmembrane helix</keyword>
<reference evidence="13 14" key="1">
    <citation type="journal article" date="2009" name="Nature">
        <title>Evolution of pathogenicity and sexual reproduction in eight Candida genomes.</title>
        <authorList>
            <person name="Butler G."/>
            <person name="Rasmussen M.D."/>
            <person name="Lin M.F."/>
            <person name="Santos M.A."/>
            <person name="Sakthikumar S."/>
            <person name="Munro C.A."/>
            <person name="Rheinbay E."/>
            <person name="Grabherr M."/>
            <person name="Forche A."/>
            <person name="Reedy J.L."/>
            <person name="Agrafioti I."/>
            <person name="Arnaud M.B."/>
            <person name="Bates S."/>
            <person name="Brown A.J."/>
            <person name="Brunke S."/>
            <person name="Costanzo M.C."/>
            <person name="Fitzpatrick D.A."/>
            <person name="de Groot P.W."/>
            <person name="Harris D."/>
            <person name="Hoyer L.L."/>
            <person name="Hube B."/>
            <person name="Klis F.M."/>
            <person name="Kodira C."/>
            <person name="Lennard N."/>
            <person name="Logue M.E."/>
            <person name="Martin R."/>
            <person name="Neiman A.M."/>
            <person name="Nikolaou E."/>
            <person name="Quail M.A."/>
            <person name="Quinn J."/>
            <person name="Santos M.C."/>
            <person name="Schmitzberger F.F."/>
            <person name="Sherlock G."/>
            <person name="Shah P."/>
            <person name="Silverstein K.A."/>
            <person name="Skrzypek M.S."/>
            <person name="Soll D."/>
            <person name="Staggs R."/>
            <person name="Stansfield I."/>
            <person name="Stumpf M.P."/>
            <person name="Sudbery P.E."/>
            <person name="Srikantha T."/>
            <person name="Zeng Q."/>
            <person name="Berman J."/>
            <person name="Berriman M."/>
            <person name="Heitman J."/>
            <person name="Gow N.A."/>
            <person name="Lorenz M.C."/>
            <person name="Birren B.W."/>
            <person name="Kellis M."/>
            <person name="Cuomo C.A."/>
        </authorList>
    </citation>
    <scope>NUCLEOTIDE SEQUENCE [LARGE SCALE GENOMIC DNA]</scope>
    <source>
        <strain evidence="14">ATCC 11503 / BCRC 21390 / CBS 2605 / JCM 1781 / NBRC 1676 / NRRL YB-4239</strain>
    </source>
</reference>
<evidence type="ECO:0000256" key="6">
    <source>
        <dbReference type="ARBA" id="ARBA00022679"/>
    </source>
</evidence>
<evidence type="ECO:0000256" key="11">
    <source>
        <dbReference type="ARBA" id="ARBA00024708"/>
    </source>
</evidence>
<dbReference type="PANTHER" id="PTHR22760:SF4">
    <property type="entry name" value="GPI MANNOSYLTRANSFERASE 3"/>
    <property type="match status" value="1"/>
</dbReference>
<organism evidence="13 14">
    <name type="scientific">Lodderomyces elongisporus (strain ATCC 11503 / CBS 2605 / JCM 1781 / NBRC 1676 / NRRL YB-4239)</name>
    <name type="common">Yeast</name>
    <name type="synonym">Saccharomyces elongisporus</name>
    <dbReference type="NCBI Taxonomy" id="379508"/>
    <lineage>
        <taxon>Eukaryota</taxon>
        <taxon>Fungi</taxon>
        <taxon>Dikarya</taxon>
        <taxon>Ascomycota</taxon>
        <taxon>Saccharomycotina</taxon>
        <taxon>Pichiomycetes</taxon>
        <taxon>Debaryomycetaceae</taxon>
        <taxon>Candida/Lodderomyces clade</taxon>
        <taxon>Lodderomyces</taxon>
    </lineage>
</organism>
<keyword evidence="4" id="KW-0337">GPI-anchor biosynthesis</keyword>
<comment type="similarity">
    <text evidence="3">Belongs to the glycosyltransferase 22 family. PIGB subfamily.</text>
</comment>
<dbReference type="VEuPathDB" id="FungiDB:LELG_03891"/>
<feature type="transmembrane region" description="Helical" evidence="12">
    <location>
        <begin position="102"/>
        <end position="119"/>
    </location>
</feature>
<dbReference type="eggNOG" id="KOG1771">
    <property type="taxonomic scope" value="Eukaryota"/>
</dbReference>
<comment type="function">
    <text evidence="11">Mannosyltransferase involved in glycosylphosphatidylinositol-anchor biosynthesis. Transfers the third mannose to Man2-GlcN-acyl-PI during GPI precursor assembly.</text>
</comment>
<proteinExistence type="inferred from homology"/>
<evidence type="ECO:0000256" key="3">
    <source>
        <dbReference type="ARBA" id="ARBA00006065"/>
    </source>
</evidence>
<keyword evidence="5 12" id="KW-0328">Glycosyltransferase</keyword>
<accession>A5E2Q4</accession>
<comment type="pathway">
    <text evidence="2">Glycolipid biosynthesis; glycosylphosphatidylinositol-anchor biosynthesis.</text>
</comment>
<keyword evidence="7 12" id="KW-0812">Transmembrane</keyword>
<dbReference type="UniPathway" id="UPA00196"/>
<dbReference type="PANTHER" id="PTHR22760">
    <property type="entry name" value="GLYCOSYLTRANSFERASE"/>
    <property type="match status" value="1"/>
</dbReference>
<keyword evidence="10 12" id="KW-0472">Membrane</keyword>
<evidence type="ECO:0000256" key="9">
    <source>
        <dbReference type="ARBA" id="ARBA00022989"/>
    </source>
</evidence>
<dbReference type="STRING" id="379508.A5E2Q4"/>
<dbReference type="EC" id="2.4.1.-" evidence="12"/>
<feature type="transmembrane region" description="Helical" evidence="12">
    <location>
        <begin position="379"/>
        <end position="398"/>
    </location>
</feature>
<evidence type="ECO:0000256" key="7">
    <source>
        <dbReference type="ARBA" id="ARBA00022692"/>
    </source>
</evidence>
<evidence type="ECO:0000256" key="5">
    <source>
        <dbReference type="ARBA" id="ARBA00022676"/>
    </source>
</evidence>
<name>A5E2Q4_LODEL</name>
<evidence type="ECO:0000313" key="13">
    <source>
        <dbReference type="EMBL" id="EDK45712.1"/>
    </source>
</evidence>
<dbReference type="GO" id="GO:0000026">
    <property type="term" value="F:alpha-1,2-mannosyltransferase activity"/>
    <property type="evidence" value="ECO:0007669"/>
    <property type="project" value="EnsemblFungi"/>
</dbReference>
<dbReference type="InterPro" id="IPR005599">
    <property type="entry name" value="GPI_mannosylTrfase"/>
</dbReference>
<dbReference type="EMBL" id="CH981528">
    <property type="protein sequence ID" value="EDK45712.1"/>
    <property type="molecule type" value="Genomic_DNA"/>
</dbReference>
<feature type="transmembrane region" description="Helical" evidence="12">
    <location>
        <begin position="303"/>
        <end position="326"/>
    </location>
</feature>
<dbReference type="AlphaFoldDB" id="A5E2Q4"/>
<dbReference type="GeneID" id="5231818"/>
<keyword evidence="6" id="KW-0808">Transferase</keyword>
<feature type="transmembrane region" description="Helical" evidence="12">
    <location>
        <begin position="248"/>
        <end position="266"/>
    </location>
</feature>
<dbReference type="InParanoid" id="A5E2Q4"/>